<evidence type="ECO:0000313" key="2">
    <source>
        <dbReference type="EMBL" id="TCT13529.1"/>
    </source>
</evidence>
<keyword evidence="3" id="KW-1185">Reference proteome</keyword>
<sequence length="58" mass="6066">MKVLAAVLILSSGGWLWLPGVAQASACKAGETRFRNGIFWTCVCTTSGGQTSCGWTAD</sequence>
<dbReference type="Proteomes" id="UP000295678">
    <property type="component" value="Unassembled WGS sequence"/>
</dbReference>
<name>A0A4V2V019_9HYPH</name>
<gene>
    <name evidence="2" type="ORF">EDC22_101397</name>
</gene>
<protein>
    <submittedName>
        <fullName evidence="2">Uncharacterized protein</fullName>
    </submittedName>
</protein>
<evidence type="ECO:0000313" key="3">
    <source>
        <dbReference type="Proteomes" id="UP000295678"/>
    </source>
</evidence>
<accession>A0A4V2V019</accession>
<dbReference type="AlphaFoldDB" id="A0A4V2V019"/>
<organism evidence="2 3">
    <name type="scientific">Tepidamorphus gemmatus</name>
    <dbReference type="NCBI Taxonomy" id="747076"/>
    <lineage>
        <taxon>Bacteria</taxon>
        <taxon>Pseudomonadati</taxon>
        <taxon>Pseudomonadota</taxon>
        <taxon>Alphaproteobacteria</taxon>
        <taxon>Hyphomicrobiales</taxon>
        <taxon>Tepidamorphaceae</taxon>
        <taxon>Tepidamorphus</taxon>
    </lineage>
</organism>
<comment type="caution">
    <text evidence="2">The sequence shown here is derived from an EMBL/GenBank/DDBJ whole genome shotgun (WGS) entry which is preliminary data.</text>
</comment>
<keyword evidence="1" id="KW-0732">Signal</keyword>
<evidence type="ECO:0000256" key="1">
    <source>
        <dbReference type="SAM" id="SignalP"/>
    </source>
</evidence>
<reference evidence="2 3" key="1">
    <citation type="submission" date="2019-03" db="EMBL/GenBank/DDBJ databases">
        <title>Genomic Encyclopedia of Type Strains, Phase IV (KMG-IV): sequencing the most valuable type-strain genomes for metagenomic binning, comparative biology and taxonomic classification.</title>
        <authorList>
            <person name="Goeker M."/>
        </authorList>
    </citation>
    <scope>NUCLEOTIDE SEQUENCE [LARGE SCALE GENOMIC DNA]</scope>
    <source>
        <strain evidence="2 3">DSM 19345</strain>
    </source>
</reference>
<feature type="chain" id="PRO_5020376162" evidence="1">
    <location>
        <begin position="25"/>
        <end position="58"/>
    </location>
</feature>
<proteinExistence type="predicted"/>
<dbReference type="RefSeq" id="WP_165926751.1">
    <property type="nucleotide sequence ID" value="NZ_SMAK01000001.1"/>
</dbReference>
<dbReference type="EMBL" id="SMAK01000001">
    <property type="protein sequence ID" value="TCT13529.1"/>
    <property type="molecule type" value="Genomic_DNA"/>
</dbReference>
<feature type="signal peptide" evidence="1">
    <location>
        <begin position="1"/>
        <end position="24"/>
    </location>
</feature>